<evidence type="ECO:0000313" key="1">
    <source>
        <dbReference type="EMBL" id="PLW33322.1"/>
    </source>
</evidence>
<gene>
    <name evidence="1" type="ORF">PCASD_15536</name>
</gene>
<dbReference type="EMBL" id="PGCI01000223">
    <property type="protein sequence ID" value="PLW33322.1"/>
    <property type="molecule type" value="Genomic_DNA"/>
</dbReference>
<reference evidence="1 2" key="1">
    <citation type="submission" date="2017-11" db="EMBL/GenBank/DDBJ databases">
        <title>De novo assembly and phasing of dikaryotic genomes from two isolates of Puccinia coronata f. sp. avenae, the causal agent of oat crown rust.</title>
        <authorList>
            <person name="Miller M.E."/>
            <person name="Zhang Y."/>
            <person name="Omidvar V."/>
            <person name="Sperschneider J."/>
            <person name="Schwessinger B."/>
            <person name="Raley C."/>
            <person name="Palmer J.M."/>
            <person name="Garnica D."/>
            <person name="Upadhyaya N."/>
            <person name="Rathjen J."/>
            <person name="Taylor J.M."/>
            <person name="Park R.F."/>
            <person name="Dodds P.N."/>
            <person name="Hirsch C.D."/>
            <person name="Kianian S.F."/>
            <person name="Figueroa M."/>
        </authorList>
    </citation>
    <scope>NUCLEOTIDE SEQUENCE [LARGE SCALE GENOMIC DNA]</scope>
    <source>
        <strain evidence="1">12SD80</strain>
    </source>
</reference>
<accession>A0A2N5U6G2</accession>
<evidence type="ECO:0000313" key="2">
    <source>
        <dbReference type="Proteomes" id="UP000235392"/>
    </source>
</evidence>
<comment type="caution">
    <text evidence="1">The sequence shown here is derived from an EMBL/GenBank/DDBJ whole genome shotgun (WGS) entry which is preliminary data.</text>
</comment>
<dbReference type="AlphaFoldDB" id="A0A2N5U6G2"/>
<proteinExistence type="predicted"/>
<name>A0A2N5U6G2_9BASI</name>
<sequence>MTGSEETGSSVVKLNPSMTTSLSVSVSLTSSFHPALAFHSTDQTVAYSRRTNERFTTLLSVRTASTLIYLCSRGFPGSSLFYQIRIWLGTLEGKQILEPKGASRLPNQPVLIAAS</sequence>
<organism evidence="1 2">
    <name type="scientific">Puccinia coronata f. sp. avenae</name>
    <dbReference type="NCBI Taxonomy" id="200324"/>
    <lineage>
        <taxon>Eukaryota</taxon>
        <taxon>Fungi</taxon>
        <taxon>Dikarya</taxon>
        <taxon>Basidiomycota</taxon>
        <taxon>Pucciniomycotina</taxon>
        <taxon>Pucciniomycetes</taxon>
        <taxon>Pucciniales</taxon>
        <taxon>Pucciniaceae</taxon>
        <taxon>Puccinia</taxon>
    </lineage>
</organism>
<dbReference type="Proteomes" id="UP000235392">
    <property type="component" value="Unassembled WGS sequence"/>
</dbReference>
<protein>
    <submittedName>
        <fullName evidence="1">Uncharacterized protein</fullName>
    </submittedName>
</protein>